<evidence type="ECO:0000256" key="1">
    <source>
        <dbReference type="PROSITE-ProRule" id="PRU00221"/>
    </source>
</evidence>
<dbReference type="Pfam" id="PF00400">
    <property type="entry name" value="WD40"/>
    <property type="match status" value="1"/>
</dbReference>
<comment type="caution">
    <text evidence="2">The sequence shown here is derived from an EMBL/GenBank/DDBJ whole genome shotgun (WGS) entry which is preliminary data.</text>
</comment>
<dbReference type="SUPFAM" id="SSF50978">
    <property type="entry name" value="WD40 repeat-like"/>
    <property type="match status" value="1"/>
</dbReference>
<dbReference type="InterPro" id="IPR015943">
    <property type="entry name" value="WD40/YVTN_repeat-like_dom_sf"/>
</dbReference>
<dbReference type="PROSITE" id="PS50082">
    <property type="entry name" value="WD_REPEATS_2"/>
    <property type="match status" value="2"/>
</dbReference>
<proteinExistence type="predicted"/>
<evidence type="ECO:0000313" key="3">
    <source>
        <dbReference type="Proteomes" id="UP000765509"/>
    </source>
</evidence>
<dbReference type="Gene3D" id="2.130.10.10">
    <property type="entry name" value="YVTN repeat-like/Quinoprotein amine dehydrogenase"/>
    <property type="match status" value="1"/>
</dbReference>
<dbReference type="OrthoDB" id="5580488at2759"/>
<dbReference type="EMBL" id="AVOT02010678">
    <property type="protein sequence ID" value="MBW0490625.1"/>
    <property type="molecule type" value="Genomic_DNA"/>
</dbReference>
<dbReference type="InterPro" id="IPR053299">
    <property type="entry name" value="ASTRA_WD_repeat"/>
</dbReference>
<organism evidence="2 3">
    <name type="scientific">Austropuccinia psidii MF-1</name>
    <dbReference type="NCBI Taxonomy" id="1389203"/>
    <lineage>
        <taxon>Eukaryota</taxon>
        <taxon>Fungi</taxon>
        <taxon>Dikarya</taxon>
        <taxon>Basidiomycota</taxon>
        <taxon>Pucciniomycotina</taxon>
        <taxon>Pucciniomycetes</taxon>
        <taxon>Pucciniales</taxon>
        <taxon>Sphaerophragmiaceae</taxon>
        <taxon>Austropuccinia</taxon>
    </lineage>
</organism>
<gene>
    <name evidence="2" type="ORF">O181_030340</name>
</gene>
<accession>A0A9Q3CX25</accession>
<evidence type="ECO:0000313" key="2">
    <source>
        <dbReference type="EMBL" id="MBW0490625.1"/>
    </source>
</evidence>
<name>A0A9Q3CX25_9BASI</name>
<keyword evidence="1" id="KW-0853">WD repeat</keyword>
<keyword evidence="3" id="KW-1185">Reference proteome</keyword>
<feature type="repeat" description="WD" evidence="1">
    <location>
        <begin position="83"/>
        <end position="104"/>
    </location>
</feature>
<dbReference type="AlphaFoldDB" id="A0A9Q3CX25"/>
<sequence>MKGAEGMTLRSDRQYSSEKAFWLANCNASLGVALKHLTNQSTSITDGALDHSAICPYKIELKTIEQIYLKILLANLVKLDIPVFGSHDRSLKIWDRETGKCIHTIVGHRAAVTSVKLTDDKVISGSDDGEIRICWFTSNK</sequence>
<protein>
    <submittedName>
        <fullName evidence="2">Uncharacterized protein</fullName>
    </submittedName>
</protein>
<dbReference type="PANTHER" id="PTHR44156">
    <property type="entry name" value="SUPERNUMERARY LIMBS, ISOFORM B-RELATED"/>
    <property type="match status" value="1"/>
</dbReference>
<feature type="repeat" description="WD" evidence="1">
    <location>
        <begin position="105"/>
        <end position="133"/>
    </location>
</feature>
<dbReference type="InterPro" id="IPR001680">
    <property type="entry name" value="WD40_rpt"/>
</dbReference>
<dbReference type="Proteomes" id="UP000765509">
    <property type="component" value="Unassembled WGS sequence"/>
</dbReference>
<dbReference type="SMART" id="SM00320">
    <property type="entry name" value="WD40"/>
    <property type="match status" value="1"/>
</dbReference>
<dbReference type="InterPro" id="IPR036322">
    <property type="entry name" value="WD40_repeat_dom_sf"/>
</dbReference>
<reference evidence="2" key="1">
    <citation type="submission" date="2021-03" db="EMBL/GenBank/DDBJ databases">
        <title>Draft genome sequence of rust myrtle Austropuccinia psidii MF-1, a brazilian biotype.</title>
        <authorList>
            <person name="Quecine M.C."/>
            <person name="Pachon D.M.R."/>
            <person name="Bonatelli M.L."/>
            <person name="Correr F.H."/>
            <person name="Franceschini L.M."/>
            <person name="Leite T.F."/>
            <person name="Margarido G.R.A."/>
            <person name="Almeida C.A."/>
            <person name="Ferrarezi J.A."/>
            <person name="Labate C.A."/>
        </authorList>
    </citation>
    <scope>NUCLEOTIDE SEQUENCE</scope>
    <source>
        <strain evidence="2">MF-1</strain>
    </source>
</reference>